<accession>A0A0N0VLF5</accession>
<evidence type="ECO:0000256" key="1">
    <source>
        <dbReference type="SAM" id="SignalP"/>
    </source>
</evidence>
<dbReference type="InterPro" id="IPR029058">
    <property type="entry name" value="AB_hydrolase_fold"/>
</dbReference>
<keyword evidence="3" id="KW-1185">Reference proteome</keyword>
<evidence type="ECO:0000313" key="3">
    <source>
        <dbReference type="Proteomes" id="UP000038011"/>
    </source>
</evidence>
<dbReference type="SUPFAM" id="SSF53474">
    <property type="entry name" value="alpha/beta-Hydrolases"/>
    <property type="match status" value="1"/>
</dbReference>
<dbReference type="EMBL" id="JXMU01000028">
    <property type="protein sequence ID" value="KPB00158.1"/>
    <property type="molecule type" value="Genomic_DNA"/>
</dbReference>
<protein>
    <submittedName>
        <fullName evidence="2">Phospholipase</fullName>
    </submittedName>
</protein>
<feature type="signal peptide" evidence="1">
    <location>
        <begin position="1"/>
        <end position="22"/>
    </location>
</feature>
<keyword evidence="1" id="KW-0732">Signal</keyword>
<comment type="caution">
    <text evidence="2">The sequence shown here is derived from an EMBL/GenBank/DDBJ whole genome shotgun (WGS) entry which is preliminary data.</text>
</comment>
<dbReference type="PATRIC" id="fig|1514904.3.peg.2184"/>
<sequence>MKLSGVCAVIGFFVIFTTSASAQETLRPFKDRLFAYPQTLEKRDGGNYLKVDYREQRDINGRDAVPERRVKRQYVDLAGRRATKSAQLETSQGILKYQFAGKTGNAKFITIYIHGKGGNAKQGVNDYSFGGNFNRIKMLMLKNNGLYLSPDAGDFSKNDLAKIEALIGAAALNSPGAKIILACGSAGGAVCYHLANRKNIAQRLAGITLLGSFWNDSFFASQAAQQRVPLYIAHGSRDTVFDIAQVEAFYARTKSKGLPVRMVRFESGTHGTPIRMVDWRAAINWMLSQ</sequence>
<dbReference type="RefSeq" id="WP_054000232.1">
    <property type="nucleotide sequence ID" value="NZ_JXMU01000028.1"/>
</dbReference>
<dbReference type="OrthoDB" id="9807541at2"/>
<organism evidence="2 3">
    <name type="scientific">Ahrensia marina</name>
    <dbReference type="NCBI Taxonomy" id="1514904"/>
    <lineage>
        <taxon>Bacteria</taxon>
        <taxon>Pseudomonadati</taxon>
        <taxon>Pseudomonadota</taxon>
        <taxon>Alphaproteobacteria</taxon>
        <taxon>Hyphomicrobiales</taxon>
        <taxon>Ahrensiaceae</taxon>
        <taxon>Ahrensia</taxon>
    </lineage>
</organism>
<dbReference type="Proteomes" id="UP000038011">
    <property type="component" value="Unassembled WGS sequence"/>
</dbReference>
<feature type="chain" id="PRO_5005861313" evidence="1">
    <location>
        <begin position="23"/>
        <end position="289"/>
    </location>
</feature>
<name>A0A0N0VLF5_9HYPH</name>
<proteinExistence type="predicted"/>
<evidence type="ECO:0000313" key="2">
    <source>
        <dbReference type="EMBL" id="KPB00158.1"/>
    </source>
</evidence>
<dbReference type="STRING" id="1514904.SU32_15205"/>
<dbReference type="Gene3D" id="3.40.50.1820">
    <property type="entry name" value="alpha/beta hydrolase"/>
    <property type="match status" value="1"/>
</dbReference>
<reference evidence="2 3" key="1">
    <citation type="submission" date="2015-01" db="EMBL/GenBank/DDBJ databases">
        <title>Ahrensia donghaiensis sp. nov., a novel dimethylsulphoniopropionate-cleavage bacterium isolated from seawater and emended descriptions of the genus Ahrensia and Ahrensia kielensis.</title>
        <authorList>
            <person name="Liu J."/>
        </authorList>
    </citation>
    <scope>NUCLEOTIDE SEQUENCE [LARGE SCALE GENOMIC DNA]</scope>
    <source>
        <strain evidence="2 3">LZD062</strain>
    </source>
</reference>
<gene>
    <name evidence="2" type="ORF">SU32_15205</name>
</gene>
<dbReference type="AlphaFoldDB" id="A0A0N0VLF5"/>